<protein>
    <recommendedName>
        <fullName evidence="3">Type VI secretion protein</fullName>
    </recommendedName>
</protein>
<dbReference type="PANTHER" id="PTHR35564:SF4">
    <property type="entry name" value="CYTOPLASMIC PROTEIN"/>
    <property type="match status" value="1"/>
</dbReference>
<dbReference type="NCBIfam" id="TIGR03347">
    <property type="entry name" value="VI_chp_1"/>
    <property type="match status" value="1"/>
</dbReference>
<organism evidence="1 2">
    <name type="scientific">Cellvibrio mixtus</name>
    <dbReference type="NCBI Taxonomy" id="39650"/>
    <lineage>
        <taxon>Bacteria</taxon>
        <taxon>Pseudomonadati</taxon>
        <taxon>Pseudomonadota</taxon>
        <taxon>Gammaproteobacteria</taxon>
        <taxon>Cellvibrionales</taxon>
        <taxon>Cellvibrionaceae</taxon>
        <taxon>Cellvibrio</taxon>
    </lineage>
</organism>
<evidence type="ECO:0000313" key="1">
    <source>
        <dbReference type="EMBL" id="OZY87490.1"/>
    </source>
</evidence>
<name>A0A266QCG8_9GAMM</name>
<evidence type="ECO:0008006" key="3">
    <source>
        <dbReference type="Google" id="ProtNLM"/>
    </source>
</evidence>
<dbReference type="AlphaFoldDB" id="A0A266QCG8"/>
<reference evidence="2" key="1">
    <citation type="submission" date="2017-05" db="EMBL/GenBank/DDBJ databases">
        <authorList>
            <person name="Barney B.M."/>
        </authorList>
    </citation>
    <scope>NUCLEOTIDE SEQUENCE [LARGE SCALE GENOMIC DNA]</scope>
    <source>
        <strain evidence="2">PSBB022</strain>
    </source>
</reference>
<accession>A0A266QCG8</accession>
<sequence>MSPQSRRKNAVITELLLKKPHEYRFFQAVRLLERAVLFDGSSAISSNSTVATCNPIGLFVPPSTEVLRFKTRTSLSFPKNEIFSITRTEHETSKNPWEMQVNFLSLAGSMGVLPYHYTELILQRLKQKDESLIQFLDMFNHRTLSLFYQAGTKYSLPIEYERRKLNSHSKKSQSTATQALLSMIGLGTAGVMNRQKIRDESLLFYSGLLTQKIRTSAGLKQILADYFNLPIKIQEFVGQWQDLLPDIRTRIASKLEPKGQNAALAQSAMLGGRGWIGQGKIKILIGPLNKGQFYRFAPGTTALAAMHDMVQMYLGLEHDYEFTIEVKRADLPNKIKFTKESPLILGWNTWLSTSEKNKVIDNNETHKITVSAKRAA</sequence>
<dbReference type="Proteomes" id="UP000216101">
    <property type="component" value="Unassembled WGS sequence"/>
</dbReference>
<gene>
    <name evidence="1" type="ORF">CBP51_11105</name>
</gene>
<dbReference type="PANTHER" id="PTHR35564">
    <property type="match status" value="1"/>
</dbReference>
<keyword evidence="2" id="KW-1185">Reference proteome</keyword>
<dbReference type="InterPro" id="IPR010732">
    <property type="entry name" value="T6SS_TssG-like"/>
</dbReference>
<comment type="caution">
    <text evidence="1">The sequence shown here is derived from an EMBL/GenBank/DDBJ whole genome shotgun (WGS) entry which is preliminary data.</text>
</comment>
<dbReference type="Pfam" id="PF06996">
    <property type="entry name" value="T6SS_TssG"/>
    <property type="match status" value="1"/>
</dbReference>
<dbReference type="RefSeq" id="WP_094984892.1">
    <property type="nucleotide sequence ID" value="NZ_NHNI01000001.1"/>
</dbReference>
<evidence type="ECO:0000313" key="2">
    <source>
        <dbReference type="Proteomes" id="UP000216101"/>
    </source>
</evidence>
<dbReference type="EMBL" id="NHNI01000001">
    <property type="protein sequence ID" value="OZY87490.1"/>
    <property type="molecule type" value="Genomic_DNA"/>
</dbReference>
<proteinExistence type="predicted"/>